<dbReference type="PANTHER" id="PTHR43364">
    <property type="entry name" value="NADH-SPECIFIC METHYLGLYOXAL REDUCTASE-RELATED"/>
    <property type="match status" value="1"/>
</dbReference>
<keyword evidence="4" id="KW-1185">Reference proteome</keyword>
<evidence type="ECO:0000313" key="4">
    <source>
        <dbReference type="Proteomes" id="UP000016931"/>
    </source>
</evidence>
<dbReference type="GO" id="GO:0016491">
    <property type="term" value="F:oxidoreductase activity"/>
    <property type="evidence" value="ECO:0007669"/>
    <property type="project" value="UniProtKB-KW"/>
</dbReference>
<dbReference type="HOGENOM" id="CLU_023205_1_1_1"/>
<protein>
    <submittedName>
        <fullName evidence="3">Aldo/keto reductase</fullName>
    </submittedName>
</protein>
<dbReference type="InterPro" id="IPR023210">
    <property type="entry name" value="NADP_OxRdtase_dom"/>
</dbReference>
<name>N1QE45_SPHMS</name>
<dbReference type="RefSeq" id="XP_016758696.1">
    <property type="nucleotide sequence ID" value="XM_016909134.1"/>
</dbReference>
<dbReference type="PRINTS" id="PR00069">
    <property type="entry name" value="ALDKETRDTASE"/>
</dbReference>
<accession>N1QE45</accession>
<dbReference type="AlphaFoldDB" id="N1QE45"/>
<gene>
    <name evidence="3" type="ORF">SEPMUDRAFT_49814</name>
</gene>
<dbReference type="Gene3D" id="3.20.20.100">
    <property type="entry name" value="NADP-dependent oxidoreductase domain"/>
    <property type="match status" value="1"/>
</dbReference>
<sequence>MTSNQKTTVNVVFGAMTFGKPGAEQSRVHDLSTAKAILDIFQSHGHNEVDTARAYGEGTSEEMLGELDYQKRKIVLDTKYYPTANFAGPNAVPGWSTDGHLDEKGLRENLEKSLKALRTEQVDLWYLHGPDRTVPFETTLKVVNDLYQEGKFKRLGVSNYMAWEVAQMSEMCKQHGWKQIDVYQGVYNALHRSVELELLSCLRKYKISFYNYNPLAGGYLTSRYHRNDNTVEAGSRFDSNKWQGKMYRGRYWNTQYFDALDLLRPVASQHGLTEAECALRWMTHHSQLRREFGDAIIIGASSVQHIEQNLVDLEKPALPEEVVQALDQGWEGCKAISQKYFH</sequence>
<dbReference type="SUPFAM" id="SSF51430">
    <property type="entry name" value="NAD(P)-linked oxidoreductase"/>
    <property type="match status" value="1"/>
</dbReference>
<evidence type="ECO:0000256" key="1">
    <source>
        <dbReference type="ARBA" id="ARBA00023002"/>
    </source>
</evidence>
<dbReference type="InterPro" id="IPR036812">
    <property type="entry name" value="NAD(P)_OxRdtase_dom_sf"/>
</dbReference>
<dbReference type="InterPro" id="IPR020471">
    <property type="entry name" value="AKR"/>
</dbReference>
<dbReference type="Pfam" id="PF00248">
    <property type="entry name" value="Aldo_ket_red"/>
    <property type="match status" value="1"/>
</dbReference>
<keyword evidence="1" id="KW-0560">Oxidoreductase</keyword>
<organism evidence="3 4">
    <name type="scientific">Sphaerulina musiva (strain SO2202)</name>
    <name type="common">Poplar stem canker fungus</name>
    <name type="synonym">Septoria musiva</name>
    <dbReference type="NCBI Taxonomy" id="692275"/>
    <lineage>
        <taxon>Eukaryota</taxon>
        <taxon>Fungi</taxon>
        <taxon>Dikarya</taxon>
        <taxon>Ascomycota</taxon>
        <taxon>Pezizomycotina</taxon>
        <taxon>Dothideomycetes</taxon>
        <taxon>Dothideomycetidae</taxon>
        <taxon>Mycosphaerellales</taxon>
        <taxon>Mycosphaerellaceae</taxon>
        <taxon>Sphaerulina</taxon>
    </lineage>
</organism>
<dbReference type="OrthoDB" id="2310150at2759"/>
<dbReference type="OMA" id="WNDAYFN"/>
<evidence type="ECO:0000313" key="3">
    <source>
        <dbReference type="EMBL" id="EMF10575.1"/>
    </source>
</evidence>
<dbReference type="InterPro" id="IPR050523">
    <property type="entry name" value="AKR_Detox_Biosynth"/>
</dbReference>
<feature type="domain" description="NADP-dependent oxidoreductase" evidence="2">
    <location>
        <begin position="11"/>
        <end position="328"/>
    </location>
</feature>
<dbReference type="CDD" id="cd19075">
    <property type="entry name" value="AKR_AKR7A1-5"/>
    <property type="match status" value="1"/>
</dbReference>
<dbReference type="Proteomes" id="UP000016931">
    <property type="component" value="Unassembled WGS sequence"/>
</dbReference>
<dbReference type="PANTHER" id="PTHR43364:SF4">
    <property type="entry name" value="NAD(P)-LINKED OXIDOREDUCTASE SUPERFAMILY PROTEIN"/>
    <property type="match status" value="1"/>
</dbReference>
<dbReference type="STRING" id="692275.N1QE45"/>
<dbReference type="GeneID" id="27906271"/>
<dbReference type="EMBL" id="KB456267">
    <property type="protein sequence ID" value="EMF10575.1"/>
    <property type="molecule type" value="Genomic_DNA"/>
</dbReference>
<reference evidence="3 4" key="1">
    <citation type="journal article" date="2012" name="PLoS Pathog.">
        <title>Diverse lifestyles and strategies of plant pathogenesis encoded in the genomes of eighteen Dothideomycetes fungi.</title>
        <authorList>
            <person name="Ohm R.A."/>
            <person name="Feau N."/>
            <person name="Henrissat B."/>
            <person name="Schoch C.L."/>
            <person name="Horwitz B.A."/>
            <person name="Barry K.W."/>
            <person name="Condon B.J."/>
            <person name="Copeland A.C."/>
            <person name="Dhillon B."/>
            <person name="Glaser F."/>
            <person name="Hesse C.N."/>
            <person name="Kosti I."/>
            <person name="LaButti K."/>
            <person name="Lindquist E.A."/>
            <person name="Lucas S."/>
            <person name="Salamov A.A."/>
            <person name="Bradshaw R.E."/>
            <person name="Ciuffetti L."/>
            <person name="Hamelin R.C."/>
            <person name="Kema G.H.J."/>
            <person name="Lawrence C."/>
            <person name="Scott J.A."/>
            <person name="Spatafora J.W."/>
            <person name="Turgeon B.G."/>
            <person name="de Wit P.J.G.M."/>
            <person name="Zhong S."/>
            <person name="Goodwin S.B."/>
            <person name="Grigoriev I.V."/>
        </authorList>
    </citation>
    <scope>NUCLEOTIDE SEQUENCE [LARGE SCALE GENOMIC DNA]</scope>
    <source>
        <strain evidence="3 4">SO2202</strain>
    </source>
</reference>
<dbReference type="eggNOG" id="ENOG502QU2T">
    <property type="taxonomic scope" value="Eukaryota"/>
</dbReference>
<evidence type="ECO:0000259" key="2">
    <source>
        <dbReference type="Pfam" id="PF00248"/>
    </source>
</evidence>
<proteinExistence type="predicted"/>